<comment type="caution">
    <text evidence="1">The sequence shown here is derived from an EMBL/GenBank/DDBJ whole genome shotgun (WGS) entry which is preliminary data.</text>
</comment>
<proteinExistence type="predicted"/>
<dbReference type="EMBL" id="CAJVQB010015354">
    <property type="protein sequence ID" value="CAG8774106.1"/>
    <property type="molecule type" value="Genomic_DNA"/>
</dbReference>
<evidence type="ECO:0000313" key="2">
    <source>
        <dbReference type="Proteomes" id="UP000789901"/>
    </source>
</evidence>
<keyword evidence="2" id="KW-1185">Reference proteome</keyword>
<protein>
    <submittedName>
        <fullName evidence="1">29359_t:CDS:1</fullName>
    </submittedName>
</protein>
<evidence type="ECO:0000313" key="1">
    <source>
        <dbReference type="EMBL" id="CAG8774106.1"/>
    </source>
</evidence>
<name>A0ABN7VI83_GIGMA</name>
<reference evidence="1 2" key="1">
    <citation type="submission" date="2021-06" db="EMBL/GenBank/DDBJ databases">
        <authorList>
            <person name="Kallberg Y."/>
            <person name="Tangrot J."/>
            <person name="Rosling A."/>
        </authorList>
    </citation>
    <scope>NUCLEOTIDE SEQUENCE [LARGE SCALE GENOMIC DNA]</scope>
    <source>
        <strain evidence="1 2">120-4 pot B 10/14</strain>
    </source>
</reference>
<feature type="non-terminal residue" evidence="1">
    <location>
        <position position="1"/>
    </location>
</feature>
<sequence>QATKVQVIVDEAFGICNLDNEQISQALNFISEVLKDIISLDIKESIEDAICPLSY</sequence>
<gene>
    <name evidence="1" type="ORF">GMARGA_LOCUS18868</name>
</gene>
<accession>A0ABN7VI83</accession>
<dbReference type="Proteomes" id="UP000789901">
    <property type="component" value="Unassembled WGS sequence"/>
</dbReference>
<organism evidence="1 2">
    <name type="scientific">Gigaspora margarita</name>
    <dbReference type="NCBI Taxonomy" id="4874"/>
    <lineage>
        <taxon>Eukaryota</taxon>
        <taxon>Fungi</taxon>
        <taxon>Fungi incertae sedis</taxon>
        <taxon>Mucoromycota</taxon>
        <taxon>Glomeromycotina</taxon>
        <taxon>Glomeromycetes</taxon>
        <taxon>Diversisporales</taxon>
        <taxon>Gigasporaceae</taxon>
        <taxon>Gigaspora</taxon>
    </lineage>
</organism>